<feature type="compositionally biased region" description="Basic and acidic residues" evidence="2">
    <location>
        <begin position="513"/>
        <end position="557"/>
    </location>
</feature>
<dbReference type="Proteomes" id="UP001054889">
    <property type="component" value="Unassembled WGS sequence"/>
</dbReference>
<dbReference type="InterPro" id="IPR000330">
    <property type="entry name" value="SNF2_N"/>
</dbReference>
<dbReference type="InterPro" id="IPR027417">
    <property type="entry name" value="P-loop_NTPase"/>
</dbReference>
<dbReference type="InterPro" id="IPR001650">
    <property type="entry name" value="Helicase_C-like"/>
</dbReference>
<dbReference type="Gene3D" id="3.40.50.300">
    <property type="entry name" value="P-loop containing nucleotide triphosphate hydrolases"/>
    <property type="match status" value="1"/>
</dbReference>
<dbReference type="CDD" id="cd18793">
    <property type="entry name" value="SF2_C_SNF"/>
    <property type="match status" value="1"/>
</dbReference>
<dbReference type="PROSITE" id="PS51192">
    <property type="entry name" value="HELICASE_ATP_BIND_1"/>
    <property type="match status" value="1"/>
</dbReference>
<dbReference type="PANTHER" id="PTHR10799">
    <property type="entry name" value="SNF2/RAD54 HELICASE FAMILY"/>
    <property type="match status" value="1"/>
</dbReference>
<protein>
    <submittedName>
        <fullName evidence="5">Uncharacterized protein</fullName>
    </submittedName>
</protein>
<sequence length="960" mass="104788">MEVEDKVEGEDNANEKPSETTEGNCEEGKQEDTNAEEKKNTQDLGGKDSDASPNTGEPKQSSDARPSANADTSGENLSNVAIDILKSAFEAIGQSPEHEGSFADIGNPVMALAAFLAGLVEDDNATTSCRSSLKAISEVSPSLQLASRHCFILEDPPDDLKDTCDIVSNKNTDGDQTKDVDRVQTSIDTEKKNINEKEDSAISVDKQNNSAISPNDHQESENKNSSSDDHPLVDAKTNNVESSDPPLLDKSTSNNTKESDTVASNRKDELSAEVEASDEAPLEGKDGLDKTENAASTPATAQEQKRSQTFENGKIEESNNSESLVANEEKASIVTANKNNSIVRLKRAAATAVSAAAVKAKFLAEHEEYEIRKLTALMIEKLGLIWRRPVVAGMVLAVPNGVKGGVAAAATADSPKSVLEDEKLSETNNGHDCLATEASKQDEKAEDFVDASTSLPVLKTVKEELLGAVKENDDDFVDASSNLPVDLEAKNGDASLITEAMKKEEEQLEAARVKAEEEEEARKREEAAKLAFDPEARYSKKALNETKPEEPPVEEKKKGRGRKRKANTAPQYNDKRAKTAVAAMLTRSREERLADDCTLSEEERWEKEQASLVPLLTGGKLKSYQIKGVKWLISLWQNGLNGILADQMGLGKTIQTIAFLAHLKGKGMHGPYMIIAPLSTLSNWVNEISRFDFSAKASEEQQEETEEKRRRPGVRAKLNNLLVQLRKNCGHPDLLESAFGSSSLYPPVDKLLEQCGKFQLLDRLLNSLLSRKHKVLIFSQWTKILDLLEYYLDSKGIGVCRIDGSVKLEERRRQIAEFNDLNSSLNVFILSTRAGGLGINLTSADTCILYDSDWGRIIKKAFGKLKLEHVVIGKGQFEQNSAKPNALDEAELLALLRDEQAEEDRMIQTDISDDDLLKLMDRSDLSGPPGAAPLMPLKGPGWEVVVPTKSGGGMLSSLTS</sequence>
<dbReference type="SUPFAM" id="SSF52540">
    <property type="entry name" value="P-loop containing nucleoside triphosphate hydrolases"/>
    <property type="match status" value="2"/>
</dbReference>
<feature type="compositionally biased region" description="Basic and acidic residues" evidence="2">
    <location>
        <begin position="303"/>
        <end position="317"/>
    </location>
</feature>
<dbReference type="GO" id="GO:0016787">
    <property type="term" value="F:hydrolase activity"/>
    <property type="evidence" value="ECO:0007669"/>
    <property type="project" value="UniProtKB-KW"/>
</dbReference>
<evidence type="ECO:0000259" key="3">
    <source>
        <dbReference type="PROSITE" id="PS51192"/>
    </source>
</evidence>
<feature type="domain" description="Helicase C-terminal" evidence="4">
    <location>
        <begin position="760"/>
        <end position="917"/>
    </location>
</feature>
<feature type="compositionally biased region" description="Basic and acidic residues" evidence="2">
    <location>
        <begin position="172"/>
        <end position="200"/>
    </location>
</feature>
<organism evidence="5 6">
    <name type="scientific">Eleusine coracana subsp. coracana</name>
    <dbReference type="NCBI Taxonomy" id="191504"/>
    <lineage>
        <taxon>Eukaryota</taxon>
        <taxon>Viridiplantae</taxon>
        <taxon>Streptophyta</taxon>
        <taxon>Embryophyta</taxon>
        <taxon>Tracheophyta</taxon>
        <taxon>Spermatophyta</taxon>
        <taxon>Magnoliopsida</taxon>
        <taxon>Liliopsida</taxon>
        <taxon>Poales</taxon>
        <taxon>Poaceae</taxon>
        <taxon>PACMAD clade</taxon>
        <taxon>Chloridoideae</taxon>
        <taxon>Cynodonteae</taxon>
        <taxon>Eleusininae</taxon>
        <taxon>Eleusine</taxon>
    </lineage>
</organism>
<dbReference type="Pfam" id="PF00176">
    <property type="entry name" value="SNF2-rel_dom"/>
    <property type="match status" value="1"/>
</dbReference>
<feature type="region of interest" description="Disordered" evidence="2">
    <location>
        <begin position="513"/>
        <end position="573"/>
    </location>
</feature>
<dbReference type="GO" id="GO:0005524">
    <property type="term" value="F:ATP binding"/>
    <property type="evidence" value="ECO:0007669"/>
    <property type="project" value="InterPro"/>
</dbReference>
<accession>A0AAV5EMQ6</accession>
<feature type="domain" description="Helicase ATP-binding" evidence="3">
    <location>
        <begin position="633"/>
        <end position="713"/>
    </location>
</feature>
<comment type="caution">
    <text evidence="5">The sequence shown here is derived from an EMBL/GenBank/DDBJ whole genome shotgun (WGS) entry which is preliminary data.</text>
</comment>
<feature type="compositionally biased region" description="Polar residues" evidence="2">
    <location>
        <begin position="205"/>
        <end position="215"/>
    </location>
</feature>
<dbReference type="InterPro" id="IPR014001">
    <property type="entry name" value="Helicase_ATP-bd"/>
</dbReference>
<dbReference type="AlphaFoldDB" id="A0AAV5EMQ6"/>
<reference evidence="5" key="2">
    <citation type="submission" date="2021-12" db="EMBL/GenBank/DDBJ databases">
        <title>Resequencing data analysis of finger millet.</title>
        <authorList>
            <person name="Hatakeyama M."/>
            <person name="Aluri S."/>
            <person name="Balachadran M.T."/>
            <person name="Sivarajan S.R."/>
            <person name="Poveda L."/>
            <person name="Shimizu-Inatsugi R."/>
            <person name="Schlapbach R."/>
            <person name="Sreeman S.M."/>
            <person name="Shimizu K.K."/>
        </authorList>
    </citation>
    <scope>NUCLEOTIDE SEQUENCE</scope>
</reference>
<evidence type="ECO:0000256" key="1">
    <source>
        <dbReference type="ARBA" id="ARBA00022801"/>
    </source>
</evidence>
<feature type="region of interest" description="Disordered" evidence="2">
    <location>
        <begin position="1"/>
        <end position="75"/>
    </location>
</feature>
<feature type="compositionally biased region" description="Polar residues" evidence="2">
    <location>
        <begin position="51"/>
        <end position="75"/>
    </location>
</feature>
<dbReference type="Gene3D" id="3.40.50.10810">
    <property type="entry name" value="Tandem AAA-ATPase domain"/>
    <property type="match status" value="1"/>
</dbReference>
<reference evidence="5" key="1">
    <citation type="journal article" date="2018" name="DNA Res.">
        <title>Multiple hybrid de novo genome assembly of finger millet, an orphan allotetraploid crop.</title>
        <authorList>
            <person name="Hatakeyama M."/>
            <person name="Aluri S."/>
            <person name="Balachadran M.T."/>
            <person name="Sivarajan S.R."/>
            <person name="Patrignani A."/>
            <person name="Gruter S."/>
            <person name="Poveda L."/>
            <person name="Shimizu-Inatsugi R."/>
            <person name="Baeten J."/>
            <person name="Francoijs K.J."/>
            <person name="Nataraja K.N."/>
            <person name="Reddy Y.A.N."/>
            <person name="Phadnis S."/>
            <person name="Ravikumar R.L."/>
            <person name="Schlapbach R."/>
            <person name="Sreeman S.M."/>
            <person name="Shimizu K.K."/>
        </authorList>
    </citation>
    <scope>NUCLEOTIDE SEQUENCE</scope>
</reference>
<evidence type="ECO:0000259" key="4">
    <source>
        <dbReference type="PROSITE" id="PS51194"/>
    </source>
</evidence>
<keyword evidence="6" id="KW-1185">Reference proteome</keyword>
<feature type="compositionally biased region" description="Acidic residues" evidence="2">
    <location>
        <begin position="271"/>
        <end position="281"/>
    </location>
</feature>
<evidence type="ECO:0000256" key="2">
    <source>
        <dbReference type="SAM" id="MobiDB-lite"/>
    </source>
</evidence>
<feature type="compositionally biased region" description="Polar residues" evidence="2">
    <location>
        <begin position="293"/>
        <end position="302"/>
    </location>
</feature>
<dbReference type="EMBL" id="BQKI01000076">
    <property type="protein sequence ID" value="GJN23491.1"/>
    <property type="molecule type" value="Genomic_DNA"/>
</dbReference>
<dbReference type="PROSITE" id="PS51194">
    <property type="entry name" value="HELICASE_CTER"/>
    <property type="match status" value="1"/>
</dbReference>
<dbReference type="SMART" id="SM00490">
    <property type="entry name" value="HELICc"/>
    <property type="match status" value="1"/>
</dbReference>
<feature type="region of interest" description="Disordered" evidence="2">
    <location>
        <begin position="164"/>
        <end position="324"/>
    </location>
</feature>
<dbReference type="InterPro" id="IPR038718">
    <property type="entry name" value="SNF2-like_sf"/>
</dbReference>
<name>A0AAV5EMQ6_ELECO</name>
<keyword evidence="1" id="KW-0378">Hydrolase</keyword>
<dbReference type="SMART" id="SM00487">
    <property type="entry name" value="DEXDc"/>
    <property type="match status" value="1"/>
</dbReference>
<feature type="compositionally biased region" description="Basic and acidic residues" evidence="2">
    <location>
        <begin position="282"/>
        <end position="292"/>
    </location>
</feature>
<feature type="compositionally biased region" description="Basic and acidic residues" evidence="2">
    <location>
        <begin position="216"/>
        <end position="233"/>
    </location>
</feature>
<proteinExistence type="predicted"/>
<dbReference type="InterPro" id="IPR049730">
    <property type="entry name" value="SNF2/RAD54-like_C"/>
</dbReference>
<feature type="compositionally biased region" description="Basic and acidic residues" evidence="2">
    <location>
        <begin position="26"/>
        <end position="50"/>
    </location>
</feature>
<gene>
    <name evidence="5" type="primary">gb11142</name>
    <name evidence="5" type="ORF">PR202_gb11142</name>
</gene>
<evidence type="ECO:0000313" key="5">
    <source>
        <dbReference type="EMBL" id="GJN23491.1"/>
    </source>
</evidence>
<feature type="compositionally biased region" description="Basic and acidic residues" evidence="2">
    <location>
        <begin position="257"/>
        <end position="270"/>
    </location>
</feature>
<dbReference type="Pfam" id="PF00271">
    <property type="entry name" value="Helicase_C"/>
    <property type="match status" value="1"/>
</dbReference>
<evidence type="ECO:0000313" key="6">
    <source>
        <dbReference type="Proteomes" id="UP001054889"/>
    </source>
</evidence>